<feature type="transmembrane region" description="Helical" evidence="13">
    <location>
        <begin position="46"/>
        <end position="67"/>
    </location>
</feature>
<accession>A0A6C2D0R0</accession>
<comment type="similarity">
    <text evidence="3 12">Belongs to the CcmB/CycW/HelB family.</text>
</comment>
<feature type="transmembrane region" description="Helical" evidence="13">
    <location>
        <begin position="88"/>
        <end position="115"/>
    </location>
</feature>
<evidence type="ECO:0000256" key="10">
    <source>
        <dbReference type="ARBA" id="ARBA00022989"/>
    </source>
</evidence>
<feature type="transmembrane region" description="Helical" evidence="13">
    <location>
        <begin position="127"/>
        <end position="153"/>
    </location>
</feature>
<evidence type="ECO:0000313" key="14">
    <source>
        <dbReference type="EMBL" id="TYC60088.1"/>
    </source>
</evidence>
<keyword evidence="15" id="KW-1185">Reference proteome</keyword>
<dbReference type="Proteomes" id="UP000389128">
    <property type="component" value="Unassembled WGS sequence"/>
</dbReference>
<dbReference type="Pfam" id="PF03379">
    <property type="entry name" value="CcmB"/>
    <property type="match status" value="1"/>
</dbReference>
<dbReference type="GO" id="GO:0005886">
    <property type="term" value="C:plasma membrane"/>
    <property type="evidence" value="ECO:0007669"/>
    <property type="project" value="UniProtKB-SubCell"/>
</dbReference>
<sequence length="221" mass="22956">MNAFVAIVRRDLLLAARRKSEVFTALFFFMIVASLFPLGIGAETNLLRRIAPGVLWVAALLAAMLSLNRMFAADHQDGTLEQMALSPTPLALLVSGKVFAHWLTSGLPLVLLAPVLGLQFDLSPRSLGILMISLLLGTPLLSLIGAIGAALTLGVRGGGVLLSLLVLPLYIPALIFGAGAVEADMAGLGAGGHLSLLGALLALATFFAPWAATAALRIALE</sequence>
<dbReference type="InterPro" id="IPR003544">
    <property type="entry name" value="Cyt_c_biogenesis_CcmB"/>
</dbReference>
<dbReference type="PANTHER" id="PTHR30070:SF1">
    <property type="entry name" value="CYTOCHROME C BIOGENESIS B-RELATED"/>
    <property type="match status" value="1"/>
</dbReference>
<comment type="function">
    <text evidence="1 12">Required for the export of heme to the periplasm for the biogenesis of c-type cytochromes.</text>
</comment>
<name>A0A6C2D0R0_9RHOO</name>
<feature type="transmembrane region" description="Helical" evidence="13">
    <location>
        <begin position="21"/>
        <end position="40"/>
    </location>
</feature>
<dbReference type="PANTHER" id="PTHR30070">
    <property type="entry name" value="HEME EXPORTER PROTEIN B"/>
    <property type="match status" value="1"/>
</dbReference>
<dbReference type="PRINTS" id="PR01414">
    <property type="entry name" value="CCMBBIOGNSIS"/>
</dbReference>
<dbReference type="PIRSF" id="PIRSF002764">
    <property type="entry name" value="CcmB"/>
    <property type="match status" value="1"/>
</dbReference>
<proteinExistence type="inferred from homology"/>
<feature type="transmembrane region" description="Helical" evidence="13">
    <location>
        <begin position="193"/>
        <end position="220"/>
    </location>
</feature>
<evidence type="ECO:0000256" key="13">
    <source>
        <dbReference type="SAM" id="Phobius"/>
    </source>
</evidence>
<evidence type="ECO:0000256" key="7">
    <source>
        <dbReference type="ARBA" id="ARBA00022519"/>
    </source>
</evidence>
<dbReference type="AlphaFoldDB" id="A0A6C2D0R0"/>
<keyword evidence="9 12" id="KW-0201">Cytochrome c-type biogenesis</keyword>
<dbReference type="RefSeq" id="WP_148578177.1">
    <property type="nucleotide sequence ID" value="NZ_JAVEUW010000016.1"/>
</dbReference>
<evidence type="ECO:0000256" key="1">
    <source>
        <dbReference type="ARBA" id="ARBA00002442"/>
    </source>
</evidence>
<dbReference type="GO" id="GO:1903607">
    <property type="term" value="P:cytochrome c biosynthetic process"/>
    <property type="evidence" value="ECO:0007669"/>
    <property type="project" value="TreeGrafter"/>
</dbReference>
<reference evidence="14 15" key="1">
    <citation type="submission" date="2019-01" db="EMBL/GenBank/DDBJ databases">
        <title>Zoogloea oleivorans genome sequencing and assembly.</title>
        <authorList>
            <person name="Tancsics A."/>
            <person name="Farkas M."/>
            <person name="Kriszt B."/>
            <person name="Maroti G."/>
            <person name="Horvath B."/>
        </authorList>
    </citation>
    <scope>NUCLEOTIDE SEQUENCE [LARGE SCALE GENOMIC DNA]</scope>
    <source>
        <strain evidence="14 15">Buc</strain>
    </source>
</reference>
<dbReference type="GO" id="GO:0015232">
    <property type="term" value="F:heme transmembrane transporter activity"/>
    <property type="evidence" value="ECO:0007669"/>
    <property type="project" value="InterPro"/>
</dbReference>
<evidence type="ECO:0000256" key="2">
    <source>
        <dbReference type="ARBA" id="ARBA00004429"/>
    </source>
</evidence>
<evidence type="ECO:0000256" key="11">
    <source>
        <dbReference type="ARBA" id="ARBA00023136"/>
    </source>
</evidence>
<keyword evidence="10 13" id="KW-1133">Transmembrane helix</keyword>
<gene>
    <name evidence="14" type="primary">ccmB</name>
    <name evidence="14" type="ORF">ETQ85_06125</name>
</gene>
<evidence type="ECO:0000256" key="3">
    <source>
        <dbReference type="ARBA" id="ARBA00010544"/>
    </source>
</evidence>
<feature type="transmembrane region" description="Helical" evidence="13">
    <location>
        <begin position="160"/>
        <end position="181"/>
    </location>
</feature>
<evidence type="ECO:0000313" key="15">
    <source>
        <dbReference type="Proteomes" id="UP000389128"/>
    </source>
</evidence>
<dbReference type="InterPro" id="IPR026031">
    <property type="entry name" value="Cyt_c_CcmB_bac"/>
</dbReference>
<evidence type="ECO:0000256" key="5">
    <source>
        <dbReference type="ARBA" id="ARBA00022448"/>
    </source>
</evidence>
<dbReference type="OrthoDB" id="9799895at2"/>
<keyword evidence="7 12" id="KW-0997">Cell inner membrane</keyword>
<dbReference type="NCBIfam" id="TIGR01190">
    <property type="entry name" value="ccmB"/>
    <property type="match status" value="1"/>
</dbReference>
<evidence type="ECO:0000256" key="12">
    <source>
        <dbReference type="PIRNR" id="PIRNR002764"/>
    </source>
</evidence>
<evidence type="ECO:0000256" key="8">
    <source>
        <dbReference type="ARBA" id="ARBA00022692"/>
    </source>
</evidence>
<evidence type="ECO:0000256" key="9">
    <source>
        <dbReference type="ARBA" id="ARBA00022748"/>
    </source>
</evidence>
<protein>
    <recommendedName>
        <fullName evidence="4 12">Heme exporter protein B</fullName>
    </recommendedName>
</protein>
<comment type="subcellular location">
    <subcellularLocation>
        <location evidence="2">Cell inner membrane</location>
        <topology evidence="2">Multi-pass membrane protein</topology>
    </subcellularLocation>
</comment>
<keyword evidence="6 12" id="KW-1003">Cell membrane</keyword>
<comment type="caution">
    <text evidence="14">The sequence shown here is derived from an EMBL/GenBank/DDBJ whole genome shotgun (WGS) entry which is preliminary data.</text>
</comment>
<keyword evidence="8 13" id="KW-0812">Transmembrane</keyword>
<dbReference type="EMBL" id="SDKK01000005">
    <property type="protein sequence ID" value="TYC60088.1"/>
    <property type="molecule type" value="Genomic_DNA"/>
</dbReference>
<evidence type="ECO:0000256" key="6">
    <source>
        <dbReference type="ARBA" id="ARBA00022475"/>
    </source>
</evidence>
<organism evidence="14 15">
    <name type="scientific">Zoogloea oleivorans</name>
    <dbReference type="NCBI Taxonomy" id="1552750"/>
    <lineage>
        <taxon>Bacteria</taxon>
        <taxon>Pseudomonadati</taxon>
        <taxon>Pseudomonadota</taxon>
        <taxon>Betaproteobacteria</taxon>
        <taxon>Rhodocyclales</taxon>
        <taxon>Zoogloeaceae</taxon>
        <taxon>Zoogloea</taxon>
    </lineage>
</organism>
<dbReference type="GO" id="GO:0017004">
    <property type="term" value="P:cytochrome complex assembly"/>
    <property type="evidence" value="ECO:0007669"/>
    <property type="project" value="UniProtKB-KW"/>
</dbReference>
<keyword evidence="11 12" id="KW-0472">Membrane</keyword>
<evidence type="ECO:0000256" key="4">
    <source>
        <dbReference type="ARBA" id="ARBA00016452"/>
    </source>
</evidence>
<keyword evidence="5 12" id="KW-0813">Transport</keyword>